<comment type="caution">
    <text evidence="1">The sequence shown here is derived from an EMBL/GenBank/DDBJ whole genome shotgun (WGS) entry which is preliminary data.</text>
</comment>
<dbReference type="GO" id="GO:0016301">
    <property type="term" value="F:kinase activity"/>
    <property type="evidence" value="ECO:0007669"/>
    <property type="project" value="UniProtKB-KW"/>
</dbReference>
<dbReference type="InterPro" id="IPR036679">
    <property type="entry name" value="FlgN-like_sf"/>
</dbReference>
<dbReference type="EMBL" id="JACHFR010000003">
    <property type="protein sequence ID" value="MBB5219566.1"/>
    <property type="molecule type" value="Genomic_DNA"/>
</dbReference>
<organism evidence="1 2">
    <name type="scientific">Treponema rectale</name>
    <dbReference type="NCBI Taxonomy" id="744512"/>
    <lineage>
        <taxon>Bacteria</taxon>
        <taxon>Pseudomonadati</taxon>
        <taxon>Spirochaetota</taxon>
        <taxon>Spirochaetia</taxon>
        <taxon>Spirochaetales</taxon>
        <taxon>Treponemataceae</taxon>
        <taxon>Treponema</taxon>
    </lineage>
</organism>
<dbReference type="AlphaFoldDB" id="A0A840SI35"/>
<dbReference type="RefSeq" id="WP_184652991.1">
    <property type="nucleotide sequence ID" value="NZ_JACHFR010000003.1"/>
</dbReference>
<keyword evidence="1" id="KW-0808">Transferase</keyword>
<dbReference type="GO" id="GO:0044780">
    <property type="term" value="P:bacterial-type flagellum assembly"/>
    <property type="evidence" value="ECO:0007669"/>
    <property type="project" value="InterPro"/>
</dbReference>
<protein>
    <submittedName>
        <fullName evidence="1">LytS/YehU family sensor histidine kinase</fullName>
    </submittedName>
</protein>
<sequence length="160" mass="18515">MQKLSQEELNERIAVLRRFRTLLEQQRAKFAEYLNVLEHQEAKIYTEDAQSLMNHTELEGQIVSSICSLQKVIVPLKTMYEKERSFYSMEDAVPVETIQKELASLQQKVITQNEKNRILLKSHLSQLRKQIDGFSNPYRNAASVYARNTATAGTRIAIEI</sequence>
<accession>A0A840SI35</accession>
<evidence type="ECO:0000313" key="2">
    <source>
        <dbReference type="Proteomes" id="UP000578697"/>
    </source>
</evidence>
<gene>
    <name evidence="1" type="ORF">HNP77_001948</name>
</gene>
<proteinExistence type="predicted"/>
<dbReference type="Proteomes" id="UP000578697">
    <property type="component" value="Unassembled WGS sequence"/>
</dbReference>
<evidence type="ECO:0000313" key="1">
    <source>
        <dbReference type="EMBL" id="MBB5219566.1"/>
    </source>
</evidence>
<keyword evidence="2" id="KW-1185">Reference proteome</keyword>
<reference evidence="1 2" key="1">
    <citation type="submission" date="2020-08" db="EMBL/GenBank/DDBJ databases">
        <title>Genomic Encyclopedia of Type Strains, Phase IV (KMG-IV): sequencing the most valuable type-strain genomes for metagenomic binning, comparative biology and taxonomic classification.</title>
        <authorList>
            <person name="Goeker M."/>
        </authorList>
    </citation>
    <scope>NUCLEOTIDE SEQUENCE [LARGE SCALE GENOMIC DNA]</scope>
    <source>
        <strain evidence="1 2">DSM 103679</strain>
    </source>
</reference>
<name>A0A840SI35_9SPIR</name>
<keyword evidence="1" id="KW-0418">Kinase</keyword>
<dbReference type="SUPFAM" id="SSF140566">
    <property type="entry name" value="FlgN-like"/>
    <property type="match status" value="1"/>
</dbReference>